<comment type="caution">
    <text evidence="1">The sequence shown here is derived from an EMBL/GenBank/DDBJ whole genome shotgun (WGS) entry which is preliminary data.</text>
</comment>
<sequence length="89" mass="10564">MMYDDACFRFRRKIKQSSDENSSSGLLIMFMIKAMIYVLYIPNLNKKHQIIVLEICVIRENYDIRHHDQIQVIGAFAIIPNLKNFDEEI</sequence>
<reference evidence="1 2" key="2">
    <citation type="journal article" date="2022" name="Mol. Ecol. Resour.">
        <title>The genomes of chicory, endive, great burdock and yacon provide insights into Asteraceae paleo-polyploidization history and plant inulin production.</title>
        <authorList>
            <person name="Fan W."/>
            <person name="Wang S."/>
            <person name="Wang H."/>
            <person name="Wang A."/>
            <person name="Jiang F."/>
            <person name="Liu H."/>
            <person name="Zhao H."/>
            <person name="Xu D."/>
            <person name="Zhang Y."/>
        </authorList>
    </citation>
    <scope>NUCLEOTIDE SEQUENCE [LARGE SCALE GENOMIC DNA]</scope>
    <source>
        <strain evidence="2">cv. Punajuju</strain>
        <tissue evidence="1">Leaves</tissue>
    </source>
</reference>
<dbReference type="EMBL" id="CM042014">
    <property type="protein sequence ID" value="KAI3721218.1"/>
    <property type="molecule type" value="Genomic_DNA"/>
</dbReference>
<dbReference type="Proteomes" id="UP001055811">
    <property type="component" value="Linkage Group LG06"/>
</dbReference>
<evidence type="ECO:0000313" key="2">
    <source>
        <dbReference type="Proteomes" id="UP001055811"/>
    </source>
</evidence>
<gene>
    <name evidence="1" type="ORF">L2E82_32224</name>
</gene>
<accession>A0ACB9BI12</accession>
<protein>
    <submittedName>
        <fullName evidence="1">Uncharacterized protein</fullName>
    </submittedName>
</protein>
<name>A0ACB9BI12_CICIN</name>
<organism evidence="1 2">
    <name type="scientific">Cichorium intybus</name>
    <name type="common">Chicory</name>
    <dbReference type="NCBI Taxonomy" id="13427"/>
    <lineage>
        <taxon>Eukaryota</taxon>
        <taxon>Viridiplantae</taxon>
        <taxon>Streptophyta</taxon>
        <taxon>Embryophyta</taxon>
        <taxon>Tracheophyta</taxon>
        <taxon>Spermatophyta</taxon>
        <taxon>Magnoliopsida</taxon>
        <taxon>eudicotyledons</taxon>
        <taxon>Gunneridae</taxon>
        <taxon>Pentapetalae</taxon>
        <taxon>asterids</taxon>
        <taxon>campanulids</taxon>
        <taxon>Asterales</taxon>
        <taxon>Asteraceae</taxon>
        <taxon>Cichorioideae</taxon>
        <taxon>Cichorieae</taxon>
        <taxon>Cichoriinae</taxon>
        <taxon>Cichorium</taxon>
    </lineage>
</organism>
<proteinExistence type="predicted"/>
<reference evidence="2" key="1">
    <citation type="journal article" date="2022" name="Mol. Ecol. Resour.">
        <title>The genomes of chicory, endive, great burdock and yacon provide insights into Asteraceae palaeo-polyploidization history and plant inulin production.</title>
        <authorList>
            <person name="Fan W."/>
            <person name="Wang S."/>
            <person name="Wang H."/>
            <person name="Wang A."/>
            <person name="Jiang F."/>
            <person name="Liu H."/>
            <person name="Zhao H."/>
            <person name="Xu D."/>
            <person name="Zhang Y."/>
        </authorList>
    </citation>
    <scope>NUCLEOTIDE SEQUENCE [LARGE SCALE GENOMIC DNA]</scope>
    <source>
        <strain evidence="2">cv. Punajuju</strain>
    </source>
</reference>
<evidence type="ECO:0000313" key="1">
    <source>
        <dbReference type="EMBL" id="KAI3721218.1"/>
    </source>
</evidence>
<keyword evidence="2" id="KW-1185">Reference proteome</keyword>